<dbReference type="Proteomes" id="UP001610444">
    <property type="component" value="Unassembled WGS sequence"/>
</dbReference>
<evidence type="ECO:0000313" key="3">
    <source>
        <dbReference type="Proteomes" id="UP001610444"/>
    </source>
</evidence>
<proteinExistence type="predicted"/>
<organism evidence="2 3">
    <name type="scientific">Aspergillus pseudodeflectus</name>
    <dbReference type="NCBI Taxonomy" id="176178"/>
    <lineage>
        <taxon>Eukaryota</taxon>
        <taxon>Fungi</taxon>
        <taxon>Dikarya</taxon>
        <taxon>Ascomycota</taxon>
        <taxon>Pezizomycotina</taxon>
        <taxon>Eurotiomycetes</taxon>
        <taxon>Eurotiomycetidae</taxon>
        <taxon>Eurotiales</taxon>
        <taxon>Aspergillaceae</taxon>
        <taxon>Aspergillus</taxon>
        <taxon>Aspergillus subgen. Nidulantes</taxon>
    </lineage>
</organism>
<sequence length="136" mass="15401">MRLESEPRGRGQVSCDGDQYAWYAWCSWSSLVFLGLPWSFLSGTSYTLYMMAPTHNHSVSSGNYRCTDRGVLLTWLGGCWAYQELCMRQEWWTTGSSVRTFVASRGMQVAQRNGSKPLVTRGDRKIGLKGTVRLES</sequence>
<dbReference type="GeneID" id="98151664"/>
<keyword evidence="1" id="KW-0472">Membrane</keyword>
<evidence type="ECO:0000313" key="2">
    <source>
        <dbReference type="EMBL" id="KAL2858827.1"/>
    </source>
</evidence>
<evidence type="ECO:0000256" key="1">
    <source>
        <dbReference type="SAM" id="Phobius"/>
    </source>
</evidence>
<keyword evidence="3" id="KW-1185">Reference proteome</keyword>
<accession>A0ABR4L3A0</accession>
<reference evidence="2 3" key="1">
    <citation type="submission" date="2024-07" db="EMBL/GenBank/DDBJ databases">
        <title>Section-level genome sequencing and comparative genomics of Aspergillus sections Usti and Cavernicolus.</title>
        <authorList>
            <consortium name="Lawrence Berkeley National Laboratory"/>
            <person name="Nybo J.L."/>
            <person name="Vesth T.C."/>
            <person name="Theobald S."/>
            <person name="Frisvad J.C."/>
            <person name="Larsen T.O."/>
            <person name="Kjaerboelling I."/>
            <person name="Rothschild-Mancinelli K."/>
            <person name="Lyhne E.K."/>
            <person name="Kogle M.E."/>
            <person name="Barry K."/>
            <person name="Clum A."/>
            <person name="Na H."/>
            <person name="Ledsgaard L."/>
            <person name="Lin J."/>
            <person name="Lipzen A."/>
            <person name="Kuo A."/>
            <person name="Riley R."/>
            <person name="Mondo S."/>
            <person name="LaButti K."/>
            <person name="Haridas S."/>
            <person name="Pangalinan J."/>
            <person name="Salamov A.A."/>
            <person name="Simmons B.A."/>
            <person name="Magnuson J.K."/>
            <person name="Chen J."/>
            <person name="Drula E."/>
            <person name="Henrissat B."/>
            <person name="Wiebenga A."/>
            <person name="Lubbers R.J."/>
            <person name="Gomes A.C."/>
            <person name="Macurrencykelacurrency M.R."/>
            <person name="Stajich J."/>
            <person name="Grigoriev I.V."/>
            <person name="Mortensen U.H."/>
            <person name="De vries R.P."/>
            <person name="Baker S.E."/>
            <person name="Andersen M.R."/>
        </authorList>
    </citation>
    <scope>NUCLEOTIDE SEQUENCE [LARGE SCALE GENOMIC DNA]</scope>
    <source>
        <strain evidence="2 3">CBS 756.74</strain>
    </source>
</reference>
<dbReference type="EMBL" id="JBFXLR010000004">
    <property type="protein sequence ID" value="KAL2858827.1"/>
    <property type="molecule type" value="Genomic_DNA"/>
</dbReference>
<name>A0ABR4L3A0_9EURO</name>
<gene>
    <name evidence="2" type="ORF">BJX68DRAFT_142546</name>
</gene>
<protein>
    <submittedName>
        <fullName evidence="2">Uncharacterized protein</fullName>
    </submittedName>
</protein>
<keyword evidence="1" id="KW-0812">Transmembrane</keyword>
<feature type="transmembrane region" description="Helical" evidence="1">
    <location>
        <begin position="20"/>
        <end position="41"/>
    </location>
</feature>
<comment type="caution">
    <text evidence="2">The sequence shown here is derived from an EMBL/GenBank/DDBJ whole genome shotgun (WGS) entry which is preliminary data.</text>
</comment>
<dbReference type="RefSeq" id="XP_070903791.1">
    <property type="nucleotide sequence ID" value="XM_071036500.1"/>
</dbReference>
<keyword evidence="1" id="KW-1133">Transmembrane helix</keyword>